<dbReference type="Proteomes" id="UP000276603">
    <property type="component" value="Unassembled WGS sequence"/>
</dbReference>
<dbReference type="Gene3D" id="2.160.10.10">
    <property type="entry name" value="Hexapeptide repeat proteins"/>
    <property type="match status" value="1"/>
</dbReference>
<dbReference type="CDD" id="cd04647">
    <property type="entry name" value="LbH_MAT_like"/>
    <property type="match status" value="1"/>
</dbReference>
<dbReference type="SUPFAM" id="SSF51161">
    <property type="entry name" value="Trimeric LpxA-like enzymes"/>
    <property type="match status" value="1"/>
</dbReference>
<evidence type="ECO:0000313" key="6">
    <source>
        <dbReference type="Proteomes" id="UP000276603"/>
    </source>
</evidence>
<comment type="caution">
    <text evidence="5">The sequence shown here is derived from an EMBL/GenBank/DDBJ whole genome shotgun (WGS) entry which is preliminary data.</text>
</comment>
<dbReference type="Pfam" id="PF00132">
    <property type="entry name" value="Hexapep"/>
    <property type="match status" value="1"/>
</dbReference>
<gene>
    <name evidence="5" type="ORF">D7Z94_15895</name>
</gene>
<dbReference type="RefSeq" id="WP_120712570.1">
    <property type="nucleotide sequence ID" value="NZ_RBCJ01000003.1"/>
</dbReference>
<sequence length="205" mass="22544">MRALIFAYKGARFLWMKFLMPIDWLMSYLLFNSNDVKYSSFRNIGWPIINVGIGGSCKIGPGFCSNNREMSNPIGRFKKCSIIVGNNGKLTIGANVGMSSTAIVCYKSIKIGDNVKIGGNVVIYDTDFHSLSSKDRMNFDIDRQNTSSKPIIIKDNVLIGAHSTILKGVIIGSNVVIGACSVITKNVPDDQIWAGNPARFIRIND</sequence>
<dbReference type="PANTHER" id="PTHR23416">
    <property type="entry name" value="SIALIC ACID SYNTHASE-RELATED"/>
    <property type="match status" value="1"/>
</dbReference>
<dbReference type="OrthoDB" id="9801697at2"/>
<evidence type="ECO:0000256" key="1">
    <source>
        <dbReference type="ARBA" id="ARBA00007274"/>
    </source>
</evidence>
<evidence type="ECO:0000313" key="5">
    <source>
        <dbReference type="EMBL" id="RKN79762.1"/>
    </source>
</evidence>
<dbReference type="GO" id="GO:0005829">
    <property type="term" value="C:cytosol"/>
    <property type="evidence" value="ECO:0007669"/>
    <property type="project" value="TreeGrafter"/>
</dbReference>
<dbReference type="InterPro" id="IPR051159">
    <property type="entry name" value="Hexapeptide_acetyltransf"/>
</dbReference>
<keyword evidence="2 5" id="KW-0808">Transferase</keyword>
<organism evidence="5 6">
    <name type="scientific">Ulvibacterium marinum</name>
    <dbReference type="NCBI Taxonomy" id="2419782"/>
    <lineage>
        <taxon>Bacteria</taxon>
        <taxon>Pseudomonadati</taxon>
        <taxon>Bacteroidota</taxon>
        <taxon>Flavobacteriia</taxon>
        <taxon>Flavobacteriales</taxon>
        <taxon>Flavobacteriaceae</taxon>
        <taxon>Ulvibacterium</taxon>
    </lineage>
</organism>
<keyword evidence="4 5" id="KW-0012">Acyltransferase</keyword>
<dbReference type="Pfam" id="PF14602">
    <property type="entry name" value="Hexapep_2"/>
    <property type="match status" value="1"/>
</dbReference>
<dbReference type="InterPro" id="IPR001451">
    <property type="entry name" value="Hexapep"/>
</dbReference>
<dbReference type="EMBL" id="RBCJ01000003">
    <property type="protein sequence ID" value="RKN79762.1"/>
    <property type="molecule type" value="Genomic_DNA"/>
</dbReference>
<keyword evidence="6" id="KW-1185">Reference proteome</keyword>
<dbReference type="GO" id="GO:0008374">
    <property type="term" value="F:O-acyltransferase activity"/>
    <property type="evidence" value="ECO:0007669"/>
    <property type="project" value="TreeGrafter"/>
</dbReference>
<dbReference type="AlphaFoldDB" id="A0A3B0C2R6"/>
<dbReference type="InterPro" id="IPR011004">
    <property type="entry name" value="Trimer_LpxA-like_sf"/>
</dbReference>
<comment type="similarity">
    <text evidence="1">Belongs to the transferase hexapeptide repeat family.</text>
</comment>
<keyword evidence="3" id="KW-0677">Repeat</keyword>
<accession>A0A3B0C2R6</accession>
<proteinExistence type="inferred from homology"/>
<reference evidence="5 6" key="1">
    <citation type="submission" date="2018-10" db="EMBL/GenBank/DDBJ databases">
        <title>Ulvibacterium marinum gen. nov., sp. nov., a novel marine bacterium of the family Flavobacteriaceae, isolated from a culture of the green alga Ulva prolifera.</title>
        <authorList>
            <person name="Zhang Z."/>
        </authorList>
    </citation>
    <scope>NUCLEOTIDE SEQUENCE [LARGE SCALE GENOMIC DNA]</scope>
    <source>
        <strain evidence="5 6">CCMM003</strain>
    </source>
</reference>
<dbReference type="InterPro" id="IPR018357">
    <property type="entry name" value="Hexapep_transf_CS"/>
</dbReference>
<protein>
    <submittedName>
        <fullName evidence="5">Acyltransferase</fullName>
    </submittedName>
</protein>
<name>A0A3B0C2R6_9FLAO</name>
<evidence type="ECO:0000256" key="3">
    <source>
        <dbReference type="ARBA" id="ARBA00022737"/>
    </source>
</evidence>
<evidence type="ECO:0000256" key="4">
    <source>
        <dbReference type="ARBA" id="ARBA00023315"/>
    </source>
</evidence>
<dbReference type="PANTHER" id="PTHR23416:SF23">
    <property type="entry name" value="ACETYLTRANSFERASE C18B11.09C-RELATED"/>
    <property type="match status" value="1"/>
</dbReference>
<dbReference type="PROSITE" id="PS00101">
    <property type="entry name" value="HEXAPEP_TRANSFERASES"/>
    <property type="match status" value="1"/>
</dbReference>
<evidence type="ECO:0000256" key="2">
    <source>
        <dbReference type="ARBA" id="ARBA00022679"/>
    </source>
</evidence>